<keyword evidence="3" id="KW-1185">Reference proteome</keyword>
<feature type="region of interest" description="Disordered" evidence="1">
    <location>
        <begin position="309"/>
        <end position="331"/>
    </location>
</feature>
<proteinExistence type="predicted"/>
<sequence>MPFNVDTPRSGAPPIPYRGLFLRVSHKGYLPSSDTAYRCFTSNQARIVETLNSLCHYSHDRVSEDLRGLLFDNRSIPARSCWPSSSPPIDPFWRKVYRSDPPHDLSKVVLWDLPTNPEISAFRRVTDVVRIHQTLPANPNDSISTFVTNLIIQNLLDIRDYDPQCKVLAVCFFIGHGGVDILLPFVRGDFSHRPDLIAMINMGFDDSWSLYKGALCKLSVRQSDSIAEKTVGTLRAETAKFSTLSDKIWLRPRGKAGIPVPPSGVRYVRRSARIQQRRLRQGLLGPDPEHALLSARLLSARDHMGVFSSPRTTVRPRSVTPALPPPLNPSTVPAANRVIPHYNRILDQLGEMMENAATFMDENTIPMLGFVASNLYFLTRDLRSQSFIQRFNLVLRNHSVKIPSIMTSYEAYPGHANRGRGGGRGGRGWRGGRDAPIQTGRFTVNENSGSVVSQTLPGFEIGGHRRARTNWTGSSKGFLPSTNGPSSSGDRPPSKAEENQGWGASSSWELPNSWGANLSQPEPSGWGIDDSPPPSWEEMFKQQPPTSVLPRNGLSTPERGPSPPPFAERDPEQHRSQNTAETWQQFFERREAEDRVKLSQETPEDRQKRINMAKSPPRAKEKGAKCRYYEWEPSDLNPDFLIRVELTNRRAVGTASFYKEADQLFNTLRREWDCGRVIHKVPLTNPAYEYTRSNATMELDEEDDFNPYDLDPPLPPPPTQPVVAPVTPPSSPPPILSQVSLLPPPSLSISHMAPVGLSSSTSEPLQQLEQSTALPLLASIITNDSMDVDSSGSSPSNPAMVPSLPIIAPQPLKLLEESVSSPVVAVKHSSSESSDSPTFASSTLVTPSSVPIVITPTAPLINVSSIPMQESLPSTELAGFLPPTPQTAESQEWRVAMTQLGLLPNHPRPAMGDQILSFLAEYPAHDCFSLHGVYLVSAARVSGQGYMFALPMESTYVLFVHEASAALVLERLHHHDMHELVRAAIELRVSFNIQYSIPPKLAPHIPSPRYQPPSYPPGHTFGRPEYESYLKTREEFIRARGRACLMHGGLLSRIAFDVLTLEVALSIVVYDKAISVEPRLRRDEIELLIGLCEVEASPGQPKSVMSYWPPLRHLEGHMEGVWQDDNEQWFQSHIASLEQSPEPLSSTRWRNKCRSSKNFRNLDRGPKTCRSADHSGIVRGWSRSGDGTVAGWIFGPWKLWVSPEFSWTVEF</sequence>
<feature type="compositionally biased region" description="Polar residues" evidence="1">
    <location>
        <begin position="469"/>
        <end position="489"/>
    </location>
</feature>
<dbReference type="AlphaFoldDB" id="A0A164RJ62"/>
<evidence type="ECO:0000313" key="3">
    <source>
        <dbReference type="Proteomes" id="UP000076722"/>
    </source>
</evidence>
<dbReference type="EMBL" id="KV419420">
    <property type="protein sequence ID" value="KZS90604.1"/>
    <property type="molecule type" value="Genomic_DNA"/>
</dbReference>
<feature type="region of interest" description="Disordered" evidence="1">
    <location>
        <begin position="414"/>
        <end position="441"/>
    </location>
</feature>
<evidence type="ECO:0000256" key="1">
    <source>
        <dbReference type="SAM" id="MobiDB-lite"/>
    </source>
</evidence>
<accession>A0A164RJ62</accession>
<reference evidence="2 3" key="1">
    <citation type="journal article" date="2016" name="Mol. Biol. Evol.">
        <title>Comparative Genomics of Early-Diverging Mushroom-Forming Fungi Provides Insights into the Origins of Lignocellulose Decay Capabilities.</title>
        <authorList>
            <person name="Nagy L.G."/>
            <person name="Riley R."/>
            <person name="Tritt A."/>
            <person name="Adam C."/>
            <person name="Daum C."/>
            <person name="Floudas D."/>
            <person name="Sun H."/>
            <person name="Yadav J.S."/>
            <person name="Pangilinan J."/>
            <person name="Larsson K.H."/>
            <person name="Matsuura K."/>
            <person name="Barry K."/>
            <person name="Labutti K."/>
            <person name="Kuo R."/>
            <person name="Ohm R.A."/>
            <person name="Bhattacharya S.S."/>
            <person name="Shirouzu T."/>
            <person name="Yoshinaga Y."/>
            <person name="Martin F.M."/>
            <person name="Grigoriev I.V."/>
            <person name="Hibbett D.S."/>
        </authorList>
    </citation>
    <scope>NUCLEOTIDE SEQUENCE [LARGE SCALE GENOMIC DNA]</scope>
    <source>
        <strain evidence="2 3">HHB9708</strain>
    </source>
</reference>
<protein>
    <submittedName>
        <fullName evidence="2">Uncharacterized protein</fullName>
    </submittedName>
</protein>
<dbReference type="OrthoDB" id="3268696at2759"/>
<dbReference type="Proteomes" id="UP000076722">
    <property type="component" value="Unassembled WGS sequence"/>
</dbReference>
<feature type="region of interest" description="Disordered" evidence="1">
    <location>
        <begin position="713"/>
        <end position="734"/>
    </location>
</feature>
<organism evidence="2 3">
    <name type="scientific">Sistotremastrum niveocremeum HHB9708</name>
    <dbReference type="NCBI Taxonomy" id="1314777"/>
    <lineage>
        <taxon>Eukaryota</taxon>
        <taxon>Fungi</taxon>
        <taxon>Dikarya</taxon>
        <taxon>Basidiomycota</taxon>
        <taxon>Agaricomycotina</taxon>
        <taxon>Agaricomycetes</taxon>
        <taxon>Sistotremastrales</taxon>
        <taxon>Sistotremastraceae</taxon>
        <taxon>Sertulicium</taxon>
        <taxon>Sertulicium niveocremeum</taxon>
    </lineage>
</organism>
<feature type="region of interest" description="Disordered" evidence="1">
    <location>
        <begin position="456"/>
        <end position="623"/>
    </location>
</feature>
<feature type="compositionally biased region" description="Polar residues" evidence="1">
    <location>
        <begin position="576"/>
        <end position="585"/>
    </location>
</feature>
<dbReference type="PANTHER" id="PTHR24216:SF65">
    <property type="entry name" value="PAXILLIN-LIKE PROTEIN 1"/>
    <property type="match status" value="1"/>
</dbReference>
<feature type="compositionally biased region" description="Basic and acidic residues" evidence="1">
    <location>
        <begin position="587"/>
        <end position="608"/>
    </location>
</feature>
<gene>
    <name evidence="2" type="ORF">SISNIDRAFT_468383</name>
</gene>
<dbReference type="STRING" id="1314777.A0A164RJ62"/>
<evidence type="ECO:0000313" key="2">
    <source>
        <dbReference type="EMBL" id="KZS90604.1"/>
    </source>
</evidence>
<feature type="compositionally biased region" description="Gly residues" evidence="1">
    <location>
        <begin position="419"/>
        <end position="429"/>
    </location>
</feature>
<name>A0A164RJ62_9AGAM</name>
<feature type="compositionally biased region" description="Polar residues" evidence="1">
    <location>
        <begin position="502"/>
        <end position="522"/>
    </location>
</feature>
<dbReference type="PANTHER" id="PTHR24216">
    <property type="entry name" value="PAXILLIN-RELATED"/>
    <property type="match status" value="1"/>
</dbReference>